<name>A0AAN9I464_CLITE</name>
<proteinExistence type="predicted"/>
<keyword evidence="2" id="KW-1185">Reference proteome</keyword>
<dbReference type="EMBL" id="JAYKXN010000008">
    <property type="protein sequence ID" value="KAK7264459.1"/>
    <property type="molecule type" value="Genomic_DNA"/>
</dbReference>
<sequence length="108" mass="12617">MCSYHSLTMWFYRLSSFQKRHSSATNSLYSFFPILNISYFKYLCPSPIDKRESCFIHTLTTQPSLLCRCPHSLPSEQFHTPIFIYCLENEGGLVATWAINHSPSCPWR</sequence>
<dbReference type="Proteomes" id="UP001359559">
    <property type="component" value="Unassembled WGS sequence"/>
</dbReference>
<reference evidence="1 2" key="1">
    <citation type="submission" date="2024-01" db="EMBL/GenBank/DDBJ databases">
        <title>The genomes of 5 underutilized Papilionoideae crops provide insights into root nodulation and disease resistance.</title>
        <authorList>
            <person name="Yuan L."/>
        </authorList>
    </citation>
    <scope>NUCLEOTIDE SEQUENCE [LARGE SCALE GENOMIC DNA]</scope>
    <source>
        <strain evidence="1">LY-2023</strain>
        <tissue evidence="1">Leaf</tissue>
    </source>
</reference>
<comment type="caution">
    <text evidence="1">The sequence shown here is derived from an EMBL/GenBank/DDBJ whole genome shotgun (WGS) entry which is preliminary data.</text>
</comment>
<protein>
    <submittedName>
        <fullName evidence="1">Uncharacterized protein</fullName>
    </submittedName>
</protein>
<accession>A0AAN9I464</accession>
<evidence type="ECO:0000313" key="1">
    <source>
        <dbReference type="EMBL" id="KAK7264459.1"/>
    </source>
</evidence>
<organism evidence="1 2">
    <name type="scientific">Clitoria ternatea</name>
    <name type="common">Butterfly pea</name>
    <dbReference type="NCBI Taxonomy" id="43366"/>
    <lineage>
        <taxon>Eukaryota</taxon>
        <taxon>Viridiplantae</taxon>
        <taxon>Streptophyta</taxon>
        <taxon>Embryophyta</taxon>
        <taxon>Tracheophyta</taxon>
        <taxon>Spermatophyta</taxon>
        <taxon>Magnoliopsida</taxon>
        <taxon>eudicotyledons</taxon>
        <taxon>Gunneridae</taxon>
        <taxon>Pentapetalae</taxon>
        <taxon>rosids</taxon>
        <taxon>fabids</taxon>
        <taxon>Fabales</taxon>
        <taxon>Fabaceae</taxon>
        <taxon>Papilionoideae</taxon>
        <taxon>50 kb inversion clade</taxon>
        <taxon>NPAAA clade</taxon>
        <taxon>indigoferoid/millettioid clade</taxon>
        <taxon>Phaseoleae</taxon>
        <taxon>Clitoria</taxon>
    </lineage>
</organism>
<dbReference type="AlphaFoldDB" id="A0AAN9I464"/>
<evidence type="ECO:0000313" key="2">
    <source>
        <dbReference type="Proteomes" id="UP001359559"/>
    </source>
</evidence>
<gene>
    <name evidence="1" type="ORF">RJT34_32068</name>
</gene>